<dbReference type="Proteomes" id="UP001152320">
    <property type="component" value="Chromosome 19"/>
</dbReference>
<reference evidence="2" key="1">
    <citation type="submission" date="2021-10" db="EMBL/GenBank/DDBJ databases">
        <title>Tropical sea cucumber genome reveals ecological adaptation and Cuvierian tubules defense mechanism.</title>
        <authorList>
            <person name="Chen T."/>
        </authorList>
    </citation>
    <scope>NUCLEOTIDE SEQUENCE</scope>
    <source>
        <strain evidence="2">Nanhai2018</strain>
        <tissue evidence="2">Muscle</tissue>
    </source>
</reference>
<evidence type="ECO:0000313" key="2">
    <source>
        <dbReference type="EMBL" id="KAJ8023604.1"/>
    </source>
</evidence>
<keyword evidence="3" id="KW-1185">Reference proteome</keyword>
<organism evidence="2 3">
    <name type="scientific">Holothuria leucospilota</name>
    <name type="common">Black long sea cucumber</name>
    <name type="synonym">Mertensiothuria leucospilota</name>
    <dbReference type="NCBI Taxonomy" id="206669"/>
    <lineage>
        <taxon>Eukaryota</taxon>
        <taxon>Metazoa</taxon>
        <taxon>Echinodermata</taxon>
        <taxon>Eleutherozoa</taxon>
        <taxon>Echinozoa</taxon>
        <taxon>Holothuroidea</taxon>
        <taxon>Aspidochirotacea</taxon>
        <taxon>Aspidochirotida</taxon>
        <taxon>Holothuriidae</taxon>
        <taxon>Holothuria</taxon>
    </lineage>
</organism>
<dbReference type="SUPFAM" id="SSF101898">
    <property type="entry name" value="NHL repeat"/>
    <property type="match status" value="1"/>
</dbReference>
<dbReference type="Gene3D" id="2.130.10.10">
    <property type="entry name" value="YVTN repeat-like/Quinoprotein amine dehydrogenase"/>
    <property type="match status" value="1"/>
</dbReference>
<comment type="caution">
    <text evidence="2">The sequence shown here is derived from an EMBL/GenBank/DDBJ whole genome shotgun (WGS) entry which is preliminary data.</text>
</comment>
<feature type="region of interest" description="Disordered" evidence="1">
    <location>
        <begin position="465"/>
        <end position="489"/>
    </location>
</feature>
<evidence type="ECO:0000256" key="1">
    <source>
        <dbReference type="SAM" id="MobiDB-lite"/>
    </source>
</evidence>
<dbReference type="EMBL" id="JAIZAY010000019">
    <property type="protein sequence ID" value="KAJ8023604.1"/>
    <property type="molecule type" value="Genomic_DNA"/>
</dbReference>
<dbReference type="InterPro" id="IPR015943">
    <property type="entry name" value="WD40/YVTN_repeat-like_dom_sf"/>
</dbReference>
<protein>
    <submittedName>
        <fullName evidence="2">Uncharacterized protein</fullName>
    </submittedName>
</protein>
<accession>A0A9Q0YJR4</accession>
<proteinExistence type="predicted"/>
<evidence type="ECO:0000313" key="3">
    <source>
        <dbReference type="Proteomes" id="UP001152320"/>
    </source>
</evidence>
<sequence length="489" mass="57173">MKHVQHKRFLVKQHDYRLWDLSLSLSGNIAVSGYNSTTERTFIDLYSRLETESEVNFIQYYSKEFERYLNYWRYVSFLEKDGSKIVTCIGNSIEIIDSEKETKIKVVRSLKVDGEIRCLFVTEDRIFIGLWKSRKVIVFNNDLKETSRITLYGIKDVDYAWDLHVLKDMLFVCTAYNREDVTYYDRALSISNSNGNILTEYKNTVGDDDYAHSIAVNDGLGLVAVLWGMGQIIVYSLKGNTSLLVVDVDPSVYRIRISERDRMMMTGNHKTGEVKMYDLRQLFTYDLMKTNLISRLKEEDLLKLLHYFNLSKDQSDVILKEEKPEAAFLIDLEQKCAITPTDVDFLADALMEINPVSYSIVDAYRRIQAVHQRPPAYTNLSENLENNEEVVDEVLQLKKRLKELEETKIQLAAKIKQIEEDFQKEISELAEKMRKLEELLDKTKLELDQTKMERALFMQETERLRKELDNKKSHKRGSPPEAYSNYGYN</sequence>
<dbReference type="AlphaFoldDB" id="A0A9Q0YJR4"/>
<name>A0A9Q0YJR4_HOLLE</name>
<gene>
    <name evidence="2" type="ORF">HOLleu_36089</name>
</gene>